<gene>
    <name evidence="2" type="ORF">PGT21_009076</name>
</gene>
<protein>
    <submittedName>
        <fullName evidence="2">Uncharacterized protein</fullName>
    </submittedName>
</protein>
<comment type="caution">
    <text evidence="2">The sequence shown here is derived from an EMBL/GenBank/DDBJ whole genome shotgun (WGS) entry which is preliminary data.</text>
</comment>
<evidence type="ECO:0000313" key="3">
    <source>
        <dbReference type="Proteomes" id="UP000324748"/>
    </source>
</evidence>
<evidence type="ECO:0000256" key="1">
    <source>
        <dbReference type="SAM" id="MobiDB-lite"/>
    </source>
</evidence>
<dbReference type="OrthoDB" id="10512579at2759"/>
<organism evidence="2 3">
    <name type="scientific">Puccinia graminis f. sp. tritici</name>
    <dbReference type="NCBI Taxonomy" id="56615"/>
    <lineage>
        <taxon>Eukaryota</taxon>
        <taxon>Fungi</taxon>
        <taxon>Dikarya</taxon>
        <taxon>Basidiomycota</taxon>
        <taxon>Pucciniomycotina</taxon>
        <taxon>Pucciniomycetes</taxon>
        <taxon>Pucciniales</taxon>
        <taxon>Pucciniaceae</taxon>
        <taxon>Puccinia</taxon>
    </lineage>
</organism>
<sequence>MLEVSSKWHGLSDEEKLQFAKAVRSVGSDARPANTEAPGNNPDEVNDAEEIDANGEVSMRQTVSLKRAADQVQNFMDDWVSQMVMFAVSRHLGSHAFQLAKWTHGATRFVTGAKALDGPKHYPARMQAYLTGYEVAQIAKINSKKGCAIKKYPVSISKRMAALIEEKTQGTMVKWPWTKTEKKLVRMKFRLELLPGARSKREWLMEPSRGLTSAPEATLHNDLDKKLIDLVYDSTIPDDPSSKPTARGRRRQPPIGSRKVRRSGPLMSGSSTTGSPKSQQTMSEVSNSPASQQTMLEESDLAHESDVSHRSLDESDEEDDDNDE</sequence>
<dbReference type="EMBL" id="VSWC01000144">
    <property type="protein sequence ID" value="KAA1077460.1"/>
    <property type="molecule type" value="Genomic_DNA"/>
</dbReference>
<feature type="compositionally biased region" description="Polar residues" evidence="1">
    <location>
        <begin position="268"/>
        <end position="296"/>
    </location>
</feature>
<feature type="compositionally biased region" description="Basic residues" evidence="1">
    <location>
        <begin position="246"/>
        <end position="262"/>
    </location>
</feature>
<keyword evidence="3" id="KW-1185">Reference proteome</keyword>
<name>A0A5B0MNH3_PUCGR</name>
<dbReference type="Proteomes" id="UP000324748">
    <property type="component" value="Unassembled WGS sequence"/>
</dbReference>
<feature type="region of interest" description="Disordered" evidence="1">
    <location>
        <begin position="234"/>
        <end position="324"/>
    </location>
</feature>
<dbReference type="AlphaFoldDB" id="A0A5B0MNH3"/>
<feature type="region of interest" description="Disordered" evidence="1">
    <location>
        <begin position="22"/>
        <end position="47"/>
    </location>
</feature>
<accession>A0A5B0MNH3</accession>
<feature type="compositionally biased region" description="Acidic residues" evidence="1">
    <location>
        <begin position="314"/>
        <end position="324"/>
    </location>
</feature>
<evidence type="ECO:0000313" key="2">
    <source>
        <dbReference type="EMBL" id="KAA1077460.1"/>
    </source>
</evidence>
<reference evidence="2 3" key="1">
    <citation type="submission" date="2019-05" db="EMBL/GenBank/DDBJ databases">
        <title>Emergence of the Ug99 lineage of the wheat stem rust pathogen through somatic hybridization.</title>
        <authorList>
            <person name="Li F."/>
            <person name="Upadhyaya N.M."/>
            <person name="Sperschneider J."/>
            <person name="Matny O."/>
            <person name="Nguyen-Phuc H."/>
            <person name="Mago R."/>
            <person name="Raley C."/>
            <person name="Miller M.E."/>
            <person name="Silverstein K.A.T."/>
            <person name="Henningsen E."/>
            <person name="Hirsch C.D."/>
            <person name="Visser B."/>
            <person name="Pretorius Z.A."/>
            <person name="Steffenson B.J."/>
            <person name="Schwessinger B."/>
            <person name="Dodds P.N."/>
            <person name="Figueroa M."/>
        </authorList>
    </citation>
    <scope>NUCLEOTIDE SEQUENCE [LARGE SCALE GENOMIC DNA]</scope>
    <source>
        <strain evidence="2">21-0</strain>
    </source>
</reference>
<proteinExistence type="predicted"/>
<feature type="compositionally biased region" description="Basic and acidic residues" evidence="1">
    <location>
        <begin position="300"/>
        <end position="313"/>
    </location>
</feature>